<proteinExistence type="predicted"/>
<keyword evidence="2" id="KW-1185">Reference proteome</keyword>
<sequence>MVRRCQVCKILDSFNSEFSSTASQKTSRRRIWLCLRGFGGDQPLPNLAYPCLSHFKPEDILISSTACLVDQVPTSECGKGSEPHLIQSSTSLPSTASKAEEQILNWLKSLHHRKQRILWGLILDLKEFFYVSIQKKKIRSENLDFTSPFAFTISALTRYIFFSAYNKIPATLQQFEPELLKAIGECLLAVLKCVLLRQFEEIYDKVIGIQISELIFIVVGEVIIPACPPPRNHHCEVIPKTIILRIDEQPNALKRRRQKETSSEKLVSKPS</sequence>
<evidence type="ECO:0000313" key="1">
    <source>
        <dbReference type="EMBL" id="KAJ8977149.1"/>
    </source>
</evidence>
<reference evidence="1" key="1">
    <citation type="journal article" date="2023" name="Insect Mol. Biol.">
        <title>Genome sequencing provides insights into the evolution of gene families encoding plant cell wall-degrading enzymes in longhorned beetles.</title>
        <authorList>
            <person name="Shin N.R."/>
            <person name="Okamura Y."/>
            <person name="Kirsch R."/>
            <person name="Pauchet Y."/>
        </authorList>
    </citation>
    <scope>NUCLEOTIDE SEQUENCE</scope>
    <source>
        <strain evidence="1">MMC_N1</strain>
    </source>
</reference>
<comment type="caution">
    <text evidence="1">The sequence shown here is derived from an EMBL/GenBank/DDBJ whole genome shotgun (WGS) entry which is preliminary data.</text>
</comment>
<dbReference type="Proteomes" id="UP001162164">
    <property type="component" value="Unassembled WGS sequence"/>
</dbReference>
<name>A0ABQ9JG33_9CUCU</name>
<protein>
    <recommendedName>
        <fullName evidence="3">THAP-type domain-containing protein</fullName>
    </recommendedName>
</protein>
<organism evidence="1 2">
    <name type="scientific">Molorchus minor</name>
    <dbReference type="NCBI Taxonomy" id="1323400"/>
    <lineage>
        <taxon>Eukaryota</taxon>
        <taxon>Metazoa</taxon>
        <taxon>Ecdysozoa</taxon>
        <taxon>Arthropoda</taxon>
        <taxon>Hexapoda</taxon>
        <taxon>Insecta</taxon>
        <taxon>Pterygota</taxon>
        <taxon>Neoptera</taxon>
        <taxon>Endopterygota</taxon>
        <taxon>Coleoptera</taxon>
        <taxon>Polyphaga</taxon>
        <taxon>Cucujiformia</taxon>
        <taxon>Chrysomeloidea</taxon>
        <taxon>Cerambycidae</taxon>
        <taxon>Lamiinae</taxon>
        <taxon>Monochamini</taxon>
        <taxon>Molorchus</taxon>
    </lineage>
</organism>
<evidence type="ECO:0000313" key="2">
    <source>
        <dbReference type="Proteomes" id="UP001162164"/>
    </source>
</evidence>
<gene>
    <name evidence="1" type="ORF">NQ317_016816</name>
</gene>
<accession>A0ABQ9JG33</accession>
<evidence type="ECO:0008006" key="3">
    <source>
        <dbReference type="Google" id="ProtNLM"/>
    </source>
</evidence>
<dbReference type="EMBL" id="JAPWTJ010000584">
    <property type="protein sequence ID" value="KAJ8977149.1"/>
    <property type="molecule type" value="Genomic_DNA"/>
</dbReference>